<evidence type="ECO:0000313" key="3">
    <source>
        <dbReference type="Proteomes" id="UP001287286"/>
    </source>
</evidence>
<protein>
    <recommendedName>
        <fullName evidence="1">BTB domain-containing protein</fullName>
    </recommendedName>
</protein>
<dbReference type="PANTHER" id="PTHR47843">
    <property type="entry name" value="BTB DOMAIN-CONTAINING PROTEIN-RELATED"/>
    <property type="match status" value="1"/>
</dbReference>
<dbReference type="Gene3D" id="3.30.710.10">
    <property type="entry name" value="Potassium Channel Kv1.1, Chain A"/>
    <property type="match status" value="1"/>
</dbReference>
<reference evidence="2 3" key="1">
    <citation type="journal article" date="2024" name="Microbiol. Resour. Announc.">
        <title>Genome annotations for the ascomycete fungi Trichoderma harzianum, Trichoderma aggressivum, and Purpureocillium lilacinum.</title>
        <authorList>
            <person name="Beijen E.P.W."/>
            <person name="Ohm R.A."/>
        </authorList>
    </citation>
    <scope>NUCLEOTIDE SEQUENCE [LARGE SCALE GENOMIC DNA]</scope>
    <source>
        <strain evidence="2 3">CBS 150709</strain>
    </source>
</reference>
<evidence type="ECO:0000259" key="1">
    <source>
        <dbReference type="PROSITE" id="PS50097"/>
    </source>
</evidence>
<dbReference type="EMBL" id="JAWRVI010000238">
    <property type="protein sequence ID" value="KAK4071108.1"/>
    <property type="molecule type" value="Genomic_DNA"/>
</dbReference>
<dbReference type="InterPro" id="IPR000210">
    <property type="entry name" value="BTB/POZ_dom"/>
</dbReference>
<dbReference type="CDD" id="cd18186">
    <property type="entry name" value="BTB_POZ_ZBTB_KLHL-like"/>
    <property type="match status" value="1"/>
</dbReference>
<organism evidence="2 3">
    <name type="scientific">Purpureocillium lilacinum</name>
    <name type="common">Paecilomyces lilacinus</name>
    <dbReference type="NCBI Taxonomy" id="33203"/>
    <lineage>
        <taxon>Eukaryota</taxon>
        <taxon>Fungi</taxon>
        <taxon>Dikarya</taxon>
        <taxon>Ascomycota</taxon>
        <taxon>Pezizomycotina</taxon>
        <taxon>Sordariomycetes</taxon>
        <taxon>Hypocreomycetidae</taxon>
        <taxon>Hypocreales</taxon>
        <taxon>Ophiocordycipitaceae</taxon>
        <taxon>Purpureocillium</taxon>
    </lineage>
</organism>
<sequence length="245" mass="27479">MFPPQVVDELVQARKGKIFTDIIISCDGHEIHAHKIIICSHSPVFRAALTGQYVEAKGVYNIPDFPYPMVQRMVDYFYKGTYEINVDPNGQPCDTGILSTHATMFALGNKYLVEGLMTLAAKEYQAALRNDTGVCDFLLCLTEVYQLTDENETRLRNVALCYARENLASSLGSPETKEIFDRVADKVPEFAKHLLDSYLEQPLLGRCHGCGRDHLVPVECLQCRCKKCGRGGATPWNPVRKDNLC</sequence>
<evidence type="ECO:0000313" key="2">
    <source>
        <dbReference type="EMBL" id="KAK4071108.1"/>
    </source>
</evidence>
<keyword evidence="3" id="KW-1185">Reference proteome</keyword>
<accession>A0ABR0BEI9</accession>
<dbReference type="Pfam" id="PF00651">
    <property type="entry name" value="BTB"/>
    <property type="match status" value="1"/>
</dbReference>
<dbReference type="Proteomes" id="UP001287286">
    <property type="component" value="Unassembled WGS sequence"/>
</dbReference>
<proteinExistence type="predicted"/>
<feature type="domain" description="BTB" evidence="1">
    <location>
        <begin position="20"/>
        <end position="86"/>
    </location>
</feature>
<name>A0ABR0BEI9_PURLI</name>
<dbReference type="InterPro" id="IPR011333">
    <property type="entry name" value="SKP1/BTB/POZ_sf"/>
</dbReference>
<dbReference type="SUPFAM" id="SSF54695">
    <property type="entry name" value="POZ domain"/>
    <property type="match status" value="1"/>
</dbReference>
<dbReference type="SMART" id="SM00225">
    <property type="entry name" value="BTB"/>
    <property type="match status" value="1"/>
</dbReference>
<gene>
    <name evidence="2" type="ORF">Purlil1_13525</name>
</gene>
<comment type="caution">
    <text evidence="2">The sequence shown here is derived from an EMBL/GenBank/DDBJ whole genome shotgun (WGS) entry which is preliminary data.</text>
</comment>
<dbReference type="PROSITE" id="PS50097">
    <property type="entry name" value="BTB"/>
    <property type="match status" value="1"/>
</dbReference>
<dbReference type="PANTHER" id="PTHR47843:SF5">
    <property type="entry name" value="BTB_POZ DOMAIN PROTEIN"/>
    <property type="match status" value="1"/>
</dbReference>